<evidence type="ECO:0000313" key="4">
    <source>
        <dbReference type="Proteomes" id="UP000593576"/>
    </source>
</evidence>
<dbReference type="Proteomes" id="UP000593576">
    <property type="component" value="Unassembled WGS sequence"/>
</dbReference>
<keyword evidence="2" id="KW-0732">Signal</keyword>
<dbReference type="OrthoDB" id="1641132at2759"/>
<feature type="compositionally biased region" description="Basic and acidic residues" evidence="1">
    <location>
        <begin position="76"/>
        <end position="90"/>
    </location>
</feature>
<accession>A0A7J9NCD4</accession>
<evidence type="ECO:0000313" key="3">
    <source>
        <dbReference type="EMBL" id="MBA0880993.1"/>
    </source>
</evidence>
<gene>
    <name evidence="3" type="ORF">Goshw_018416</name>
</gene>
<dbReference type="AlphaFoldDB" id="A0A7J9NCD4"/>
<name>A0A7J9NCD4_GOSSC</name>
<sequence length="156" mass="16796">MTNGLVLSLLVVKSLATVAAVGRDDRVITALCKAKDKISDIAHEANKLKQATSGTIHKAKEKVKARLGKPFVQKGQDVKERAKESIDKANEAATTTEDTAKTMGDDLVTNTSEQVENVQEKARKKQSKLRTRTATKIAAWGGAEQDIPCLLQGNGL</sequence>
<protein>
    <submittedName>
        <fullName evidence="3">Uncharacterized protein</fullName>
    </submittedName>
</protein>
<feature type="chain" id="PRO_5029647687" evidence="2">
    <location>
        <begin position="17"/>
        <end position="156"/>
    </location>
</feature>
<dbReference type="PANTHER" id="PTHR47652">
    <property type="entry name" value="MITOCHONDRIAL IMPORT INNER MEMBRANE TRANSLOCASE SUBUNIT TIM44"/>
    <property type="match status" value="1"/>
</dbReference>
<feature type="region of interest" description="Disordered" evidence="1">
    <location>
        <begin position="76"/>
        <end position="103"/>
    </location>
</feature>
<comment type="caution">
    <text evidence="3">The sequence shown here is derived from an EMBL/GenBank/DDBJ whole genome shotgun (WGS) entry which is preliminary data.</text>
</comment>
<dbReference type="EMBL" id="JABFAF010278521">
    <property type="protein sequence ID" value="MBA0880993.1"/>
    <property type="molecule type" value="Genomic_DNA"/>
</dbReference>
<evidence type="ECO:0000256" key="1">
    <source>
        <dbReference type="SAM" id="MobiDB-lite"/>
    </source>
</evidence>
<proteinExistence type="predicted"/>
<dbReference type="PANTHER" id="PTHR47652:SF3">
    <property type="entry name" value="MITOCHONDRIAL IMPORT INNER MEMBRANE TRANSLOCASE SUBUNIT TIM44"/>
    <property type="match status" value="1"/>
</dbReference>
<reference evidence="3 4" key="1">
    <citation type="journal article" date="2019" name="Genome Biol. Evol.">
        <title>Insights into the evolution of the New World diploid cottons (Gossypium, subgenus Houzingenia) based on genome sequencing.</title>
        <authorList>
            <person name="Grover C.E."/>
            <person name="Arick M.A. 2nd"/>
            <person name="Thrash A."/>
            <person name="Conover J.L."/>
            <person name="Sanders W.S."/>
            <person name="Peterson D.G."/>
            <person name="Frelichowski J.E."/>
            <person name="Scheffler J.A."/>
            <person name="Scheffler B.E."/>
            <person name="Wendel J.F."/>
        </authorList>
    </citation>
    <scope>NUCLEOTIDE SEQUENCE [LARGE SCALE GENOMIC DNA]</scope>
    <source>
        <strain evidence="3">1</strain>
        <tissue evidence="3">Leaf</tissue>
    </source>
</reference>
<feature type="signal peptide" evidence="2">
    <location>
        <begin position="1"/>
        <end position="16"/>
    </location>
</feature>
<keyword evidence="4" id="KW-1185">Reference proteome</keyword>
<evidence type="ECO:0000256" key="2">
    <source>
        <dbReference type="SAM" id="SignalP"/>
    </source>
</evidence>
<organism evidence="3 4">
    <name type="scientific">Gossypium schwendimanii</name>
    <name type="common">Cotton</name>
    <dbReference type="NCBI Taxonomy" id="34291"/>
    <lineage>
        <taxon>Eukaryota</taxon>
        <taxon>Viridiplantae</taxon>
        <taxon>Streptophyta</taxon>
        <taxon>Embryophyta</taxon>
        <taxon>Tracheophyta</taxon>
        <taxon>Spermatophyta</taxon>
        <taxon>Magnoliopsida</taxon>
        <taxon>eudicotyledons</taxon>
        <taxon>Gunneridae</taxon>
        <taxon>Pentapetalae</taxon>
        <taxon>rosids</taxon>
        <taxon>malvids</taxon>
        <taxon>Malvales</taxon>
        <taxon>Malvaceae</taxon>
        <taxon>Malvoideae</taxon>
        <taxon>Gossypium</taxon>
    </lineage>
</organism>